<dbReference type="EMBL" id="JBHUDY010000001">
    <property type="protein sequence ID" value="MFD1611782.1"/>
    <property type="molecule type" value="Genomic_DNA"/>
</dbReference>
<feature type="region of interest" description="Disordered" evidence="1">
    <location>
        <begin position="257"/>
        <end position="276"/>
    </location>
</feature>
<evidence type="ECO:0000256" key="2">
    <source>
        <dbReference type="SAM" id="SignalP"/>
    </source>
</evidence>
<protein>
    <submittedName>
        <fullName evidence="3">Beta strand repeat-containing protein</fullName>
    </submittedName>
</protein>
<gene>
    <name evidence="3" type="ORF">ACFSCW_08215</name>
</gene>
<evidence type="ECO:0000256" key="1">
    <source>
        <dbReference type="SAM" id="MobiDB-lite"/>
    </source>
</evidence>
<accession>A0ABW4I2S3</accession>
<organism evidence="3 4">
    <name type="scientific">Sphingomonas tabacisoli</name>
    <dbReference type="NCBI Taxonomy" id="2249466"/>
    <lineage>
        <taxon>Bacteria</taxon>
        <taxon>Pseudomonadati</taxon>
        <taxon>Pseudomonadota</taxon>
        <taxon>Alphaproteobacteria</taxon>
        <taxon>Sphingomonadales</taxon>
        <taxon>Sphingomonadaceae</taxon>
        <taxon>Sphingomonas</taxon>
    </lineage>
</organism>
<feature type="region of interest" description="Disordered" evidence="1">
    <location>
        <begin position="812"/>
        <end position="842"/>
    </location>
</feature>
<dbReference type="Proteomes" id="UP001597115">
    <property type="component" value="Unassembled WGS sequence"/>
</dbReference>
<dbReference type="RefSeq" id="WP_380888361.1">
    <property type="nucleotide sequence ID" value="NZ_JBHUDY010000001.1"/>
</dbReference>
<evidence type="ECO:0000313" key="4">
    <source>
        <dbReference type="Proteomes" id="UP001597115"/>
    </source>
</evidence>
<feature type="chain" id="PRO_5045339858" evidence="2">
    <location>
        <begin position="33"/>
        <end position="3083"/>
    </location>
</feature>
<evidence type="ECO:0000313" key="3">
    <source>
        <dbReference type="EMBL" id="MFD1611782.1"/>
    </source>
</evidence>
<reference evidence="4" key="1">
    <citation type="journal article" date="2019" name="Int. J. Syst. Evol. Microbiol.">
        <title>The Global Catalogue of Microorganisms (GCM) 10K type strain sequencing project: providing services to taxonomists for standard genome sequencing and annotation.</title>
        <authorList>
            <consortium name="The Broad Institute Genomics Platform"/>
            <consortium name="The Broad Institute Genome Sequencing Center for Infectious Disease"/>
            <person name="Wu L."/>
            <person name="Ma J."/>
        </authorList>
    </citation>
    <scope>NUCLEOTIDE SEQUENCE [LARGE SCALE GENOMIC DNA]</scope>
    <source>
        <strain evidence="4">CGMCC 1.16275</strain>
    </source>
</reference>
<feature type="signal peptide" evidence="2">
    <location>
        <begin position="1"/>
        <end position="32"/>
    </location>
</feature>
<name>A0ABW4I2S3_9SPHN</name>
<proteinExistence type="predicted"/>
<feature type="compositionally biased region" description="Low complexity" evidence="1">
    <location>
        <begin position="829"/>
        <end position="842"/>
    </location>
</feature>
<keyword evidence="4" id="KW-1185">Reference proteome</keyword>
<sequence>MLIRPKSHLLRRCITGTSAIALATALATPAHAQLSYNAPDPVVRSGNVTFSRGVTPGVETYNVNSSTAVLDFTPNDAAIGGGPIGFQNAGTTATYQSNSNFTVLNRIVAADQSRPIQFDGTVKSQIVNPATGLGTPGGAVWFFSPGGVILGPNASFDVGSLLLSTGDPTGGTGTIGSTTSFTLNSAAGSNAAVTLNPGARITASPEGSYVALVAPVINQGGNVRVNGSAAYVAAEQATLSINQGLFDISVAVGSDGGGTPLTHNGSTGGPSSTGPGDNHGIYMVAVPKNTAITMLISPNDQLGFDTAASASIENGVIYLQSGSGISTPATTGPLAARIPQLPVAPFDSNIRIMAGNVTSRLIAQAASDVTLLPDVNTRSLTLAQDALLFGGRTASLESFGNDTINAAGNLTFFSVGPTTPGTVQMTIAGGDTVTVAGALEAYTDRFAGRTLPANYPSDGGLSNIVIGGGTLNAGSVRVSADESYLAGSPQASNKGGQAQIIVQSGGTLNVTSNLDISARGLSEGQATGGSAGIFVDGGTVKVGGAYSATADAVGAQVTAGSANFTHQSKGGSAFLSIGANGSDVQVTGAISLSTKATGSTVDPLVGGLGGAANGGNSSIIAGPVSAGTSSIKAGSVSLVSGATAGSAGATAQLATGGNAVGGTSAIALVTNSSLTVSGAMTVDSRAVGGNGGNGGGGGSATGGAVSTILQGGNISFGAGTLSLAVTGGRGSTGPAGTAAGAGGAALLGGGAGFNVTSSGVATGTSLTIFNEAFGGNGGLIGPGTAPGAGGVAATTFVGVFIDTGGQLTLTQNLSGDTESFGGDAGGGTNAASQSGGASQSGSLTINVQNGSLTASRLSLDTESFGGDGFTGGNAIGGNLNIQTGASGTITAANGYSLDTETFGGSGANIGGTGGQSLSGAISIDSSGVMTLGGITADTESFGGDGFTAGDAVSSNLTLSTAATGRIVISSGSISLDTLSFGGNANAGGSGGKATSALASIFNQGTFDSSATSVSIDSSAFGGDVNGGASGIGGAALPGTASIVQSGGTMIFRSAVQLTATGHGGNGSGAIGGGGGAANGGTAQVFANSGALTIGDLDMEARAVGGTAGSGDANSAGGNGGAALSGGGIDVSANGAGVLTIASLFADASATGGIGGSGFNNTGLAGSGGAAFSSRIGFGANNGGQLNSTGLVNLVNTARGGVTGIGIGQAGTTGGAATSGRIDVFANGGGKVQALTLLARTEADGGDGIATGSDGGDATGGTVNFGPDTNSTLTLTSTSGNAISIITTSFGGDNSGGGDKVAGFGKAGDVNMFANGSLQAGAGGSALIEARGVGGDYTALDAAGVAGAGFGGNAQLNVNRGDASFGAFSMDAGGFGGSAAGAGTGALGRGGHARLSTNGVFAGGGNGGNTLSFASTVSLNVDGFGGSSNTGLGGLGQGGASTLGGGIEIHSLGGTITFKQSVDLETRGSGGSGSGAGGGNGFGGTANVIAFGGKIDLQQSLLGSASGFGGDATEVGVTGVGGVGTGGTIGVFTQRGAAGVPAATPTSLSLNSVQFQADGFGGSGVAAGGGGVGGTAQVTAQGAPISVVDSIFVQANGTGGSYSGTGTANAGRGQGGLALVSAQTGGALSIADRVEARATGTGGSASAANGGSAGDGFGGTAQFASFGPAGSSRNTVNIVGNLLLDASGEGGSGGDKSTVGGRGAGGGAVDRNGNAIGTGTGALVIGNFGDVTLGNSVEIEVSGRGGAGSAAGGDGFGGLGLIDSVAGTITMAATSPTFIDAAGEGGDAFNASIGGRGGNGYGGSGGIHSRSGAATVNPSSTPSRITLGAVSISMTGQGGAAGTGAPGQVGGIGGDGFGGNSAVYAEAGRGHLVLGDLNVLMAGVGGAGGTGGAADVNGVGGAGGVGGIGTGGFAANTGTISGPDTPENSGNTIFGNVTLSAFGFGGVGGDGTAGGVGGAGGAGVGGQANLLVRGSPVTAGNVNAMASAAGGSGGAGSTQGAAGGSTGGVAGLLVTNRFQRTERGALTATNVSGSAFAFGDPTNKAVPNVAGAVDIEFVNSDATLDTLSFAASGRDKPTVIPASIVSLDNSNVTVRNGTELSIVGDLSLNAFNNAVFRTNSLFLDVTGSLVPPAAGAATPGLLDIATDFNANFGGDFVTLASFNVNGSVSIEAGGALQTGDITAGDAVSLQGGKSITVGKVAAAHDVSLQSGGAITAGDIAGGNGQPFGNIALTAGGNIAVGNMTAADSIVASAGGSLTAGKVTAALGDPSEVSGEVSLSAAGAISLGDIQAASVDIFVFDSLTLNLDKSFNVAAGSPAFYVIGDDFVLPADFTNAVLTISDLNFDDRGTVLLNGKLVDSAGIFAPGSGSFVFSPTGPNDPFNFPVANGPRNTVISTGFVPGANSLKLLVNDTNNGIFGNILPAVNISGGSIAATVTFSRGSVTPAPIQTGAISAERVTITGKADITTGNLKAADLYAGISTDDDFLVGIATNGNIRTGSISSLEYVGLESVMGSITTGAIDMGKSALLLAKTNVSTGAITGGMGANNDVFVSNSSIVDSNPAFADLKLDTIFSDLGNFDPAVLSTATPVRLDGRFVASGAITTGGFAGAATGGFQTGSITAPNRLLLDSGAGLSLGDLATNGALSLNASGALTTGNLTANTVNLKATQGVTTRAITAAGAVTVTAGTLASFGGVVSAPQITVSSADLQLDAAGAPGTLGTASTSQLTLNVTNTLPVTFGGSAAGAGYTITGTEAQGLRAQNVSLVTSDPITPIFMDSVNLSGADIGALRIKGGSITVNGAFTLANAAASNRVTLDSNDTISVVTDRGGALALTGSSSNPGTLTLIGNTIVVGTRTVLSQLGATNRADLLAAPSGPTPVPEGFVRAGRLEFQASSLLAIQNSGSATQYAGFSAGSGGMQVSNRQDTTPLAVLIFGRAADASGNFKTNNDTLALVNFGSATPGGTKNLTADSAVNTCLVSTGCGTVSPPPAGEGPLPPPQEIVIDRIPAAIADTVEGALSSAADPEKVAALPTVTLITTIDAGQLRTEPVISDPVSGGGNPSLWESPEDQDERQRDRPAPSKGGDQ</sequence>
<keyword evidence="2" id="KW-0732">Signal</keyword>
<feature type="compositionally biased region" description="Basic and acidic residues" evidence="1">
    <location>
        <begin position="3069"/>
        <end position="3083"/>
    </location>
</feature>
<feature type="region of interest" description="Disordered" evidence="1">
    <location>
        <begin position="3041"/>
        <end position="3083"/>
    </location>
</feature>
<comment type="caution">
    <text evidence="3">The sequence shown here is derived from an EMBL/GenBank/DDBJ whole genome shotgun (WGS) entry which is preliminary data.</text>
</comment>